<sequence length="44" mass="5149">MSKKNFGFMLFFLTKILFLLLQQQENCDNEQVHASNSNQKGKDI</sequence>
<protein>
    <submittedName>
        <fullName evidence="1">Uncharacterized protein</fullName>
    </submittedName>
</protein>
<accession>A0A1T5E1X6</accession>
<reference evidence="1 2" key="1">
    <citation type="submission" date="2017-02" db="EMBL/GenBank/DDBJ databases">
        <authorList>
            <person name="Peterson S.W."/>
        </authorList>
    </citation>
    <scope>NUCLEOTIDE SEQUENCE [LARGE SCALE GENOMIC DNA]</scope>
    <source>
        <strain evidence="1 2">DSM 22899</strain>
    </source>
</reference>
<proteinExistence type="predicted"/>
<gene>
    <name evidence="1" type="ORF">SAMN05660226_03095</name>
</gene>
<organism evidence="1 2">
    <name type="scientific">Parapedobacter luteus</name>
    <dbReference type="NCBI Taxonomy" id="623280"/>
    <lineage>
        <taxon>Bacteria</taxon>
        <taxon>Pseudomonadati</taxon>
        <taxon>Bacteroidota</taxon>
        <taxon>Sphingobacteriia</taxon>
        <taxon>Sphingobacteriales</taxon>
        <taxon>Sphingobacteriaceae</taxon>
        <taxon>Parapedobacter</taxon>
    </lineage>
</organism>
<evidence type="ECO:0000313" key="1">
    <source>
        <dbReference type="EMBL" id="SKB77839.1"/>
    </source>
</evidence>
<dbReference type="EMBL" id="FUYS01000008">
    <property type="protein sequence ID" value="SKB77839.1"/>
    <property type="molecule type" value="Genomic_DNA"/>
</dbReference>
<keyword evidence="2" id="KW-1185">Reference proteome</keyword>
<name>A0A1T5E1X6_9SPHI</name>
<dbReference type="Proteomes" id="UP000190541">
    <property type="component" value="Unassembled WGS sequence"/>
</dbReference>
<dbReference type="AlphaFoldDB" id="A0A1T5E1X6"/>
<evidence type="ECO:0000313" key="2">
    <source>
        <dbReference type="Proteomes" id="UP000190541"/>
    </source>
</evidence>